<dbReference type="KEGG" id="snw:BBN63_25520"/>
<dbReference type="Proteomes" id="UP000189677">
    <property type="component" value="Chromosome"/>
</dbReference>
<dbReference type="InterPro" id="IPR006015">
    <property type="entry name" value="Universal_stress_UspA"/>
</dbReference>
<dbReference type="RefSeq" id="WP_078077678.1">
    <property type="nucleotide sequence ID" value="NZ_CP018047.1"/>
</dbReference>
<protein>
    <submittedName>
        <fullName evidence="3">Universal stress protein</fullName>
    </submittedName>
</protein>
<feature type="domain" description="UspA" evidence="2">
    <location>
        <begin position="5"/>
        <end position="139"/>
    </location>
</feature>
<dbReference type="InterPro" id="IPR014729">
    <property type="entry name" value="Rossmann-like_a/b/a_fold"/>
</dbReference>
<dbReference type="EMBL" id="CP018047">
    <property type="protein sequence ID" value="AQU69040.1"/>
    <property type="molecule type" value="Genomic_DNA"/>
</dbReference>
<organism evidence="3 4">
    <name type="scientific">Streptomyces niveus</name>
    <name type="common">Streptomyces spheroides</name>
    <dbReference type="NCBI Taxonomy" id="193462"/>
    <lineage>
        <taxon>Bacteria</taxon>
        <taxon>Bacillati</taxon>
        <taxon>Actinomycetota</taxon>
        <taxon>Actinomycetes</taxon>
        <taxon>Kitasatosporales</taxon>
        <taxon>Streptomycetaceae</taxon>
        <taxon>Streptomyces</taxon>
    </lineage>
</organism>
<name>A0A1U9QXV7_STRNV</name>
<feature type="domain" description="UspA" evidence="2">
    <location>
        <begin position="151"/>
        <end position="288"/>
    </location>
</feature>
<dbReference type="SUPFAM" id="SSF52402">
    <property type="entry name" value="Adenine nucleotide alpha hydrolases-like"/>
    <property type="match status" value="2"/>
</dbReference>
<accession>A0A1U9QXV7</accession>
<reference evidence="3 4" key="1">
    <citation type="submission" date="2016-11" db="EMBL/GenBank/DDBJ databases">
        <title>Complete genome sequence of Streptomyces niveus SCSIO 3406.</title>
        <authorList>
            <person name="Zhu Q."/>
            <person name="Cheng W."/>
            <person name="Song Y."/>
            <person name="Li Q."/>
            <person name="Ju J."/>
        </authorList>
    </citation>
    <scope>NUCLEOTIDE SEQUENCE [LARGE SCALE GENOMIC DNA]</scope>
    <source>
        <strain evidence="3 4">SCSIO 3406</strain>
    </source>
</reference>
<sequence length="291" mass="30827">MELPVVAGVDGSEGSLRALDWAAPEAARRGLPLRIVHASVWEHYEGVRSGLPADRPSEQVYAESLVAMSEERARSLSPEVKVTTDIRPEEPVTALLEEAEDAALLVLGSRGHGPVSGMLLGSVSLSVAARARCPVVVVRGRESEEQAGHGRVVLGVGDSSASGAAARFAFREARSRGCELVAVRAWHSPRHLALPHPASDSGQLTAGQRQADEYVDSALSHVGEDLTKVTVRRKAVRGTAHQTLLETAGPADLLVVGARRRHGAFGLQLGGVNHAMLHYASCPVAIVPERE</sequence>
<dbReference type="InterPro" id="IPR006016">
    <property type="entry name" value="UspA"/>
</dbReference>
<dbReference type="Pfam" id="PF00582">
    <property type="entry name" value="Usp"/>
    <property type="match status" value="2"/>
</dbReference>
<dbReference type="PANTHER" id="PTHR46553:SF3">
    <property type="entry name" value="ADENINE NUCLEOTIDE ALPHA HYDROLASES-LIKE SUPERFAMILY PROTEIN"/>
    <property type="match status" value="1"/>
</dbReference>
<evidence type="ECO:0000313" key="4">
    <source>
        <dbReference type="Proteomes" id="UP000189677"/>
    </source>
</evidence>
<evidence type="ECO:0000256" key="1">
    <source>
        <dbReference type="ARBA" id="ARBA00008791"/>
    </source>
</evidence>
<proteinExistence type="inferred from homology"/>
<dbReference type="PRINTS" id="PR01438">
    <property type="entry name" value="UNVRSLSTRESS"/>
</dbReference>
<keyword evidence="4" id="KW-1185">Reference proteome</keyword>
<evidence type="ECO:0000259" key="2">
    <source>
        <dbReference type="Pfam" id="PF00582"/>
    </source>
</evidence>
<dbReference type="Gene3D" id="3.40.50.620">
    <property type="entry name" value="HUPs"/>
    <property type="match status" value="2"/>
</dbReference>
<dbReference type="AlphaFoldDB" id="A0A1U9QXV7"/>
<gene>
    <name evidence="3" type="ORF">BBN63_25520</name>
</gene>
<comment type="similarity">
    <text evidence="1">Belongs to the universal stress protein A family.</text>
</comment>
<evidence type="ECO:0000313" key="3">
    <source>
        <dbReference type="EMBL" id="AQU69040.1"/>
    </source>
</evidence>
<dbReference type="OrthoDB" id="3174546at2"/>
<dbReference type="PANTHER" id="PTHR46553">
    <property type="entry name" value="ADENINE NUCLEOTIDE ALPHA HYDROLASES-LIKE SUPERFAMILY PROTEIN"/>
    <property type="match status" value="1"/>
</dbReference>